<dbReference type="Proteomes" id="UP000190166">
    <property type="component" value="Unassembled WGS sequence"/>
</dbReference>
<evidence type="ECO:0000256" key="3">
    <source>
        <dbReference type="ARBA" id="ARBA00023110"/>
    </source>
</evidence>
<evidence type="ECO:0000256" key="1">
    <source>
        <dbReference type="ARBA" id="ARBA00000971"/>
    </source>
</evidence>
<dbReference type="Gene3D" id="3.10.50.40">
    <property type="match status" value="1"/>
</dbReference>
<dbReference type="SUPFAM" id="SSF54534">
    <property type="entry name" value="FKBP-like"/>
    <property type="match status" value="1"/>
</dbReference>
<evidence type="ECO:0000259" key="7">
    <source>
        <dbReference type="PROSITE" id="PS50059"/>
    </source>
</evidence>
<evidence type="ECO:0000313" key="8">
    <source>
        <dbReference type="EMBL" id="SKD10175.1"/>
    </source>
</evidence>
<evidence type="ECO:0000256" key="6">
    <source>
        <dbReference type="RuleBase" id="RU003915"/>
    </source>
</evidence>
<keyword evidence="4 5" id="KW-0413">Isomerase</keyword>
<evidence type="ECO:0000256" key="5">
    <source>
        <dbReference type="PROSITE-ProRule" id="PRU00277"/>
    </source>
</evidence>
<comment type="catalytic activity">
    <reaction evidence="1 5 6">
        <text>[protein]-peptidylproline (omega=180) = [protein]-peptidylproline (omega=0)</text>
        <dbReference type="Rhea" id="RHEA:16237"/>
        <dbReference type="Rhea" id="RHEA-COMP:10747"/>
        <dbReference type="Rhea" id="RHEA-COMP:10748"/>
        <dbReference type="ChEBI" id="CHEBI:83833"/>
        <dbReference type="ChEBI" id="CHEBI:83834"/>
        <dbReference type="EC" id="5.2.1.8"/>
    </reaction>
</comment>
<dbReference type="PROSITE" id="PS51257">
    <property type="entry name" value="PROKAR_LIPOPROTEIN"/>
    <property type="match status" value="1"/>
</dbReference>
<sequence>MNTVVKIICASLLLILGACSKKSSSDELRMDGVTENAIQRYLHEHNETAIRDVSGLYYRVDVPGDSTHFVKATSIPTVIYTNYLVTGEVVGTSLGPTDFDHRMLKNHIPGWQIGLQKISQGGKIRLYIPSALAYGSVGVNGIIPPNAILISDLELVSIR</sequence>
<reference evidence="8 9" key="1">
    <citation type="submission" date="2017-02" db="EMBL/GenBank/DDBJ databases">
        <authorList>
            <person name="Peterson S.W."/>
        </authorList>
    </citation>
    <scope>NUCLEOTIDE SEQUENCE [LARGE SCALE GENOMIC DNA]</scope>
    <source>
        <strain evidence="8 9">DSM 18108</strain>
    </source>
</reference>
<dbReference type="AlphaFoldDB" id="A0A1T5PBQ7"/>
<dbReference type="EMBL" id="FUZZ01000006">
    <property type="protein sequence ID" value="SKD10175.1"/>
    <property type="molecule type" value="Genomic_DNA"/>
</dbReference>
<accession>A0A1T5PBQ7</accession>
<evidence type="ECO:0000313" key="9">
    <source>
        <dbReference type="Proteomes" id="UP000190166"/>
    </source>
</evidence>
<proteinExistence type="inferred from homology"/>
<dbReference type="InterPro" id="IPR001179">
    <property type="entry name" value="PPIase_FKBP_dom"/>
</dbReference>
<dbReference type="EC" id="5.2.1.8" evidence="6"/>
<evidence type="ECO:0000256" key="2">
    <source>
        <dbReference type="ARBA" id="ARBA00006577"/>
    </source>
</evidence>
<protein>
    <recommendedName>
        <fullName evidence="6">Peptidyl-prolyl cis-trans isomerase</fullName>
        <ecNumber evidence="6">5.2.1.8</ecNumber>
    </recommendedName>
</protein>
<dbReference type="InterPro" id="IPR046357">
    <property type="entry name" value="PPIase_dom_sf"/>
</dbReference>
<dbReference type="STRING" id="393003.SAMN05660461_6079"/>
<name>A0A1T5PBQ7_9BACT</name>
<feature type="domain" description="PPIase FKBP-type" evidence="7">
    <location>
        <begin position="73"/>
        <end position="159"/>
    </location>
</feature>
<dbReference type="GO" id="GO:0003755">
    <property type="term" value="F:peptidyl-prolyl cis-trans isomerase activity"/>
    <property type="evidence" value="ECO:0007669"/>
    <property type="project" value="UniProtKB-UniRule"/>
</dbReference>
<dbReference type="PANTHER" id="PTHR43811:SF19">
    <property type="entry name" value="39 KDA FK506-BINDING NUCLEAR PROTEIN"/>
    <property type="match status" value="1"/>
</dbReference>
<gene>
    <name evidence="8" type="ORF">SAMN05660461_6079</name>
</gene>
<comment type="similarity">
    <text evidence="2 6">Belongs to the FKBP-type PPIase family.</text>
</comment>
<organism evidence="8 9">
    <name type="scientific">Chitinophaga ginsengisegetis</name>
    <dbReference type="NCBI Taxonomy" id="393003"/>
    <lineage>
        <taxon>Bacteria</taxon>
        <taxon>Pseudomonadati</taxon>
        <taxon>Bacteroidota</taxon>
        <taxon>Chitinophagia</taxon>
        <taxon>Chitinophagales</taxon>
        <taxon>Chitinophagaceae</taxon>
        <taxon>Chitinophaga</taxon>
    </lineage>
</organism>
<dbReference type="RefSeq" id="WP_079473339.1">
    <property type="nucleotide sequence ID" value="NZ_FUZZ01000006.1"/>
</dbReference>
<keyword evidence="9" id="KW-1185">Reference proteome</keyword>
<dbReference type="Pfam" id="PF00254">
    <property type="entry name" value="FKBP_C"/>
    <property type="match status" value="1"/>
</dbReference>
<dbReference type="PROSITE" id="PS50059">
    <property type="entry name" value="FKBP_PPIASE"/>
    <property type="match status" value="1"/>
</dbReference>
<keyword evidence="3 5" id="KW-0697">Rotamase</keyword>
<dbReference type="PANTHER" id="PTHR43811">
    <property type="entry name" value="FKBP-TYPE PEPTIDYL-PROLYL CIS-TRANS ISOMERASE FKPA"/>
    <property type="match status" value="1"/>
</dbReference>
<evidence type="ECO:0000256" key="4">
    <source>
        <dbReference type="ARBA" id="ARBA00023235"/>
    </source>
</evidence>